<protein>
    <submittedName>
        <fullName evidence="1">Uncharacterized protein</fullName>
    </submittedName>
</protein>
<reference evidence="1 2" key="1">
    <citation type="submission" date="2019-06" db="EMBL/GenBank/DDBJ databases">
        <title>Sequencing the genomes of 1000 actinobacteria strains.</title>
        <authorList>
            <person name="Klenk H.-P."/>
        </authorList>
    </citation>
    <scope>NUCLEOTIDE SEQUENCE [LARGE SCALE GENOMIC DNA]</scope>
    <source>
        <strain evidence="1 2">DSM 20427</strain>
    </source>
</reference>
<gene>
    <name evidence="1" type="ORF">FHX68_1902</name>
</gene>
<evidence type="ECO:0000313" key="2">
    <source>
        <dbReference type="Proteomes" id="UP000319804"/>
    </source>
</evidence>
<proteinExistence type="predicted"/>
<dbReference type="Proteomes" id="UP000319804">
    <property type="component" value="Unassembled WGS sequence"/>
</dbReference>
<name>A0A543KS52_9MICO</name>
<keyword evidence="2" id="KW-1185">Reference proteome</keyword>
<dbReference type="AlphaFoldDB" id="A0A543KS52"/>
<dbReference type="EMBL" id="VFPS01000003">
    <property type="protein sequence ID" value="TQM97898.1"/>
    <property type="molecule type" value="Genomic_DNA"/>
</dbReference>
<comment type="caution">
    <text evidence="1">The sequence shown here is derived from an EMBL/GenBank/DDBJ whole genome shotgun (WGS) entry which is preliminary data.</text>
</comment>
<dbReference type="RefSeq" id="WP_141920176.1">
    <property type="nucleotide sequence ID" value="NZ_BMOA01000103.1"/>
</dbReference>
<accession>A0A543KS52</accession>
<evidence type="ECO:0000313" key="1">
    <source>
        <dbReference type="EMBL" id="TQM97898.1"/>
    </source>
</evidence>
<organism evidence="1 2">
    <name type="scientific">Microbacterium lacticum</name>
    <dbReference type="NCBI Taxonomy" id="33885"/>
    <lineage>
        <taxon>Bacteria</taxon>
        <taxon>Bacillati</taxon>
        <taxon>Actinomycetota</taxon>
        <taxon>Actinomycetes</taxon>
        <taxon>Micrococcales</taxon>
        <taxon>Microbacteriaceae</taxon>
        <taxon>Microbacterium</taxon>
    </lineage>
</organism>
<sequence>MSKIRGQAPYEAVKADVNASMQEVVDLLPEGTQVSLRPESTPYPCEDKLSLGSGKGVFYTGQLEATLPPTADASHVVDDLPARLGEQWKASKTGVALSSSAVILTDIKRQVQLNVMDVSKAYGGTSVIDITGISRCATSPTN</sequence>